<organism evidence="2 3">
    <name type="scientific">Flexivirga endophytica</name>
    <dbReference type="NCBI Taxonomy" id="1849103"/>
    <lineage>
        <taxon>Bacteria</taxon>
        <taxon>Bacillati</taxon>
        <taxon>Actinomycetota</taxon>
        <taxon>Actinomycetes</taxon>
        <taxon>Micrococcales</taxon>
        <taxon>Dermacoccaceae</taxon>
        <taxon>Flexivirga</taxon>
    </lineage>
</organism>
<dbReference type="Proteomes" id="UP000636793">
    <property type="component" value="Unassembled WGS sequence"/>
</dbReference>
<keyword evidence="1" id="KW-0472">Membrane</keyword>
<dbReference type="PANTHER" id="PTHR40034:SF1">
    <property type="entry name" value="BSL5891 PROTEIN"/>
    <property type="match status" value="1"/>
</dbReference>
<dbReference type="EMBL" id="BMHI01000001">
    <property type="protein sequence ID" value="GGB19859.1"/>
    <property type="molecule type" value="Genomic_DNA"/>
</dbReference>
<keyword evidence="3" id="KW-1185">Reference proteome</keyword>
<feature type="transmembrane region" description="Helical" evidence="1">
    <location>
        <begin position="39"/>
        <end position="59"/>
    </location>
</feature>
<proteinExistence type="predicted"/>
<dbReference type="Pfam" id="PF11755">
    <property type="entry name" value="DUF3311"/>
    <property type="match status" value="1"/>
</dbReference>
<dbReference type="RefSeq" id="WP_188835549.1">
    <property type="nucleotide sequence ID" value="NZ_BMHI01000001.1"/>
</dbReference>
<name>A0A916WQD5_9MICO</name>
<gene>
    <name evidence="2" type="primary">yhjC</name>
    <name evidence="2" type="ORF">GCM10011492_07160</name>
</gene>
<evidence type="ECO:0000256" key="1">
    <source>
        <dbReference type="SAM" id="Phobius"/>
    </source>
</evidence>
<sequence>MTRKLHRIHLGLAALPFVLMLVCTPFVNRTTPTFAGFPFLLIWIVVSVLLTSVCMAIVYRTDPANSVDEEGEA</sequence>
<protein>
    <submittedName>
        <fullName evidence="2">Membrane protein YhjC</fullName>
    </submittedName>
</protein>
<keyword evidence="1" id="KW-1133">Transmembrane helix</keyword>
<evidence type="ECO:0000313" key="2">
    <source>
        <dbReference type="EMBL" id="GGB19859.1"/>
    </source>
</evidence>
<dbReference type="InterPro" id="IPR021741">
    <property type="entry name" value="DUF3311"/>
</dbReference>
<accession>A0A916WQD5</accession>
<comment type="caution">
    <text evidence="2">The sequence shown here is derived from an EMBL/GenBank/DDBJ whole genome shotgun (WGS) entry which is preliminary data.</text>
</comment>
<reference evidence="2" key="1">
    <citation type="journal article" date="2014" name="Int. J. Syst. Evol. Microbiol.">
        <title>Complete genome sequence of Corynebacterium casei LMG S-19264T (=DSM 44701T), isolated from a smear-ripened cheese.</title>
        <authorList>
            <consortium name="US DOE Joint Genome Institute (JGI-PGF)"/>
            <person name="Walter F."/>
            <person name="Albersmeier A."/>
            <person name="Kalinowski J."/>
            <person name="Ruckert C."/>
        </authorList>
    </citation>
    <scope>NUCLEOTIDE SEQUENCE</scope>
    <source>
        <strain evidence="2">CGMCC 1.15085</strain>
    </source>
</reference>
<keyword evidence="1" id="KW-0812">Transmembrane</keyword>
<dbReference type="PANTHER" id="PTHR40034">
    <property type="entry name" value="BSL5891 PROTEIN"/>
    <property type="match status" value="1"/>
</dbReference>
<dbReference type="AlphaFoldDB" id="A0A916WQD5"/>
<reference evidence="2" key="2">
    <citation type="submission" date="2020-09" db="EMBL/GenBank/DDBJ databases">
        <authorList>
            <person name="Sun Q."/>
            <person name="Zhou Y."/>
        </authorList>
    </citation>
    <scope>NUCLEOTIDE SEQUENCE</scope>
    <source>
        <strain evidence="2">CGMCC 1.15085</strain>
    </source>
</reference>
<evidence type="ECO:0000313" key="3">
    <source>
        <dbReference type="Proteomes" id="UP000636793"/>
    </source>
</evidence>